<dbReference type="AlphaFoldDB" id="A0A6V8HJP4"/>
<dbReference type="InterPro" id="IPR036770">
    <property type="entry name" value="Ankyrin_rpt-contain_sf"/>
</dbReference>
<evidence type="ECO:0000256" key="3">
    <source>
        <dbReference type="SAM" id="MobiDB-lite"/>
    </source>
</evidence>
<keyword evidence="5" id="KW-1185">Reference proteome</keyword>
<dbReference type="InterPro" id="IPR051637">
    <property type="entry name" value="Ank_repeat_dom-contain_49"/>
</dbReference>
<dbReference type="Gene3D" id="1.25.40.20">
    <property type="entry name" value="Ankyrin repeat-containing domain"/>
    <property type="match status" value="1"/>
</dbReference>
<dbReference type="Pfam" id="PF12796">
    <property type="entry name" value="Ank_2"/>
    <property type="match status" value="1"/>
</dbReference>
<accession>A0A6V8HJP4</accession>
<dbReference type="SUPFAM" id="SSF48403">
    <property type="entry name" value="Ankyrin repeat"/>
    <property type="match status" value="1"/>
</dbReference>
<comment type="caution">
    <text evidence="4">The sequence shown here is derived from an EMBL/GenBank/DDBJ whole genome shotgun (WGS) entry which is preliminary data.</text>
</comment>
<dbReference type="PANTHER" id="PTHR24180:SF45">
    <property type="entry name" value="POLY [ADP-RIBOSE] POLYMERASE TANKYRASE"/>
    <property type="match status" value="1"/>
</dbReference>
<evidence type="ECO:0000313" key="5">
    <source>
        <dbReference type="Proteomes" id="UP000053095"/>
    </source>
</evidence>
<proteinExistence type="predicted"/>
<keyword evidence="2" id="KW-0040">ANK repeat</keyword>
<gene>
    <name evidence="4" type="ORF">TCE0_042r15411</name>
</gene>
<dbReference type="InterPro" id="IPR002110">
    <property type="entry name" value="Ankyrin_rpt"/>
</dbReference>
<dbReference type="SMART" id="SM00248">
    <property type="entry name" value="ANK"/>
    <property type="match status" value="3"/>
</dbReference>
<feature type="compositionally biased region" description="Basic and acidic residues" evidence="3">
    <location>
        <begin position="681"/>
        <end position="690"/>
    </location>
</feature>
<feature type="region of interest" description="Disordered" evidence="3">
    <location>
        <begin position="446"/>
        <end position="487"/>
    </location>
</feature>
<feature type="region of interest" description="Disordered" evidence="3">
    <location>
        <begin position="678"/>
        <end position="711"/>
    </location>
</feature>
<organism evidence="4 5">
    <name type="scientific">Talaromyces pinophilus</name>
    <name type="common">Penicillium pinophilum</name>
    <dbReference type="NCBI Taxonomy" id="128442"/>
    <lineage>
        <taxon>Eukaryota</taxon>
        <taxon>Fungi</taxon>
        <taxon>Dikarya</taxon>
        <taxon>Ascomycota</taxon>
        <taxon>Pezizomycotina</taxon>
        <taxon>Eurotiomycetes</taxon>
        <taxon>Eurotiomycetidae</taxon>
        <taxon>Eurotiales</taxon>
        <taxon>Trichocomaceae</taxon>
        <taxon>Talaromyces</taxon>
        <taxon>Talaromyces sect. Talaromyces</taxon>
    </lineage>
</organism>
<sequence>MDGISSLAAVLQILGNATTVALGTARFVNNVRNAEQLQSDFFQGLQLSQNTIRLLTAQLKTENVGQPYDQELYDSPSNTIMRRLSGGIRREIRRPEIESLNARFRSNVGNIQALLSVLQLIAHDQQIIRTERIDDRLQDIQVKLRPLQGLRDKLLASLNNLHGSWEDAGGMHLSEPMSRTCDEIVLSRDTSACIRITESTLKTANSICARVSSGGSTRNLTLSEEISDPADSPGDTSGIQFGPNDGTSITLSTMTTFLDTYIQELNEEFQKGSYEKCKRYIQEALDWGEYRYLEYDVDFHQWFDLQLRLAEVYEKEGNFQDARKYIVFLRNSSDTNNLEYRKISNLQDVQLRCATARLFLREYERGHSKELDELKQQALNAFGAADALSRDASISGGGSTSVNLTVQQLLVGSALTLDKVYGILADTAGRRSLRMKHTILRDTLPQLDSTARSTRSAVPEPRTRLPVLKTPDRETPENSQSRGLERIPPSETTYLRPVRREPNHAMNGNGTNFGVTAGDRVSRLFNAAKSHNLQLLQDDFSEFLPHINTRDEAGMNVLHHVLTTLGGEDDIKMLIRYGVDVNASDNHGDTPLHYCVRRNNVAGAKLLLRTKDVIIESANNSNQTPAQLVINQSGMYHTDMLGLLIKYKANFSWPGIPRDIDYSLRRLIQEVNASMRNETLSGRRDSRASESSHSSQHSRWVRAIGRNSSDS</sequence>
<protein>
    <submittedName>
        <fullName evidence="4">Uncharacterized protein</fullName>
    </submittedName>
</protein>
<evidence type="ECO:0000313" key="4">
    <source>
        <dbReference type="EMBL" id="GAM41912.1"/>
    </source>
</evidence>
<reference evidence="5" key="1">
    <citation type="journal article" date="2015" name="Genome Announc.">
        <title>Draft genome sequence of Talaromyces cellulolyticus strain Y-94, a source of lignocellulosic biomass-degrading enzymes.</title>
        <authorList>
            <person name="Fujii T."/>
            <person name="Koike H."/>
            <person name="Sawayama S."/>
            <person name="Yano S."/>
            <person name="Inoue H."/>
        </authorList>
    </citation>
    <scope>NUCLEOTIDE SEQUENCE [LARGE SCALE GENOMIC DNA]</scope>
    <source>
        <strain evidence="5">Y-94</strain>
    </source>
</reference>
<keyword evidence="1" id="KW-0677">Repeat</keyword>
<evidence type="ECO:0000256" key="1">
    <source>
        <dbReference type="ARBA" id="ARBA00022737"/>
    </source>
</evidence>
<feature type="compositionally biased region" description="Polar residues" evidence="3">
    <location>
        <begin position="446"/>
        <end position="456"/>
    </location>
</feature>
<dbReference type="EMBL" id="DF933838">
    <property type="protein sequence ID" value="GAM41912.1"/>
    <property type="molecule type" value="Genomic_DNA"/>
</dbReference>
<dbReference type="PANTHER" id="PTHR24180">
    <property type="entry name" value="CYCLIN-DEPENDENT KINASE INHIBITOR 2C-RELATED"/>
    <property type="match status" value="1"/>
</dbReference>
<feature type="compositionally biased region" description="Low complexity" evidence="3">
    <location>
        <begin position="691"/>
        <end position="702"/>
    </location>
</feature>
<name>A0A6V8HJP4_TALPI</name>
<dbReference type="Proteomes" id="UP000053095">
    <property type="component" value="Unassembled WGS sequence"/>
</dbReference>
<evidence type="ECO:0000256" key="2">
    <source>
        <dbReference type="ARBA" id="ARBA00023043"/>
    </source>
</evidence>